<dbReference type="EMBL" id="JFHD01000047">
    <property type="protein sequence ID" value="KDR25445.1"/>
    <property type="molecule type" value="Genomic_DNA"/>
</dbReference>
<dbReference type="Gene3D" id="3.40.50.10400">
    <property type="entry name" value="Hypothetical protein PA1492"/>
    <property type="match status" value="1"/>
</dbReference>
<dbReference type="Proteomes" id="UP000027451">
    <property type="component" value="Unassembled WGS sequence"/>
</dbReference>
<comment type="caution">
    <text evidence="1">The sequence shown here is derived from an EMBL/GenBank/DDBJ whole genome shotgun (WGS) entry which is preliminary data.</text>
</comment>
<dbReference type="SUPFAM" id="SSF52309">
    <property type="entry name" value="N-(deoxy)ribosyltransferase-like"/>
    <property type="match status" value="1"/>
</dbReference>
<organism evidence="1 2">
    <name type="scientific">Caballeronia zhejiangensis</name>
    <dbReference type="NCBI Taxonomy" id="871203"/>
    <lineage>
        <taxon>Bacteria</taxon>
        <taxon>Pseudomonadati</taxon>
        <taxon>Pseudomonadota</taxon>
        <taxon>Betaproteobacteria</taxon>
        <taxon>Burkholderiales</taxon>
        <taxon>Burkholderiaceae</taxon>
        <taxon>Caballeronia</taxon>
    </lineage>
</organism>
<dbReference type="InterPro" id="IPR025518">
    <property type="entry name" value="DUF4406"/>
</dbReference>
<accession>A0A656QBN8</accession>
<keyword evidence="2" id="KW-1185">Reference proteome</keyword>
<dbReference type="RefSeq" id="WP_034474014.1">
    <property type="nucleotide sequence ID" value="NZ_JFHD01000047.1"/>
</dbReference>
<name>A0A656QBN8_9BURK</name>
<evidence type="ECO:0000313" key="1">
    <source>
        <dbReference type="EMBL" id="KDR25445.1"/>
    </source>
</evidence>
<proteinExistence type="predicted"/>
<gene>
    <name evidence="1" type="ORF">BG60_28355</name>
</gene>
<reference evidence="1 2" key="1">
    <citation type="submission" date="2014-03" db="EMBL/GenBank/DDBJ databases">
        <title>Draft Genome Sequences of Four Burkholderia Strains.</title>
        <authorList>
            <person name="Liu X.Y."/>
            <person name="Li C.X."/>
            <person name="Xu J.H."/>
        </authorList>
    </citation>
    <scope>NUCLEOTIDE SEQUENCE [LARGE SCALE GENOMIC DNA]</scope>
    <source>
        <strain evidence="1 2">OP-1</strain>
    </source>
</reference>
<evidence type="ECO:0008006" key="3">
    <source>
        <dbReference type="Google" id="ProtNLM"/>
    </source>
</evidence>
<dbReference type="Pfam" id="PF14359">
    <property type="entry name" value="DUF4406"/>
    <property type="match status" value="1"/>
</dbReference>
<sequence>MKLYIAGPMSNLPELNFPAFYAEAARLRALGFEIVNPAEVDVGPNPTWLSCMRADIKVLVDCDGIALLPGWEKSPGATLEHTIARGLGLRVMQALHIVGLAGEIPVIAQEAIVEIIEEIESGASEQIAEAQ</sequence>
<dbReference type="AlphaFoldDB" id="A0A656QBN8"/>
<evidence type="ECO:0000313" key="2">
    <source>
        <dbReference type="Proteomes" id="UP000027451"/>
    </source>
</evidence>
<protein>
    <recommendedName>
        <fullName evidence="3">Nucleoside 2-deoxyribosyltransferase</fullName>
    </recommendedName>
</protein>